<keyword evidence="6 8" id="KW-0472">Membrane</keyword>
<dbReference type="InterPro" id="IPR008969">
    <property type="entry name" value="CarboxyPept-like_regulatory"/>
</dbReference>
<dbReference type="InterPro" id="IPR000531">
    <property type="entry name" value="Beta-barrel_TonB"/>
</dbReference>
<proteinExistence type="inferred from homology"/>
<dbReference type="EMBL" id="CP139960">
    <property type="protein sequence ID" value="WQD36399.1"/>
    <property type="molecule type" value="Genomic_DNA"/>
</dbReference>
<reference evidence="13 14" key="1">
    <citation type="submission" date="2023-12" db="EMBL/GenBank/DDBJ databases">
        <title>Genome sequencing and assembly of bacterial species from a model synthetic community.</title>
        <authorList>
            <person name="Hogle S.L."/>
        </authorList>
    </citation>
    <scope>NUCLEOTIDE SEQUENCE [LARGE SCALE GENOMIC DNA]</scope>
    <source>
        <strain evidence="13 14">HAMBI_3031</strain>
    </source>
</reference>
<evidence type="ECO:0000256" key="5">
    <source>
        <dbReference type="ARBA" id="ARBA00023077"/>
    </source>
</evidence>
<comment type="subcellular location">
    <subcellularLocation>
        <location evidence="1 8">Cell outer membrane</location>
        <topology evidence="1 8">Multi-pass membrane protein</topology>
    </subcellularLocation>
</comment>
<dbReference type="Gene3D" id="2.60.40.1120">
    <property type="entry name" value="Carboxypeptidase-like, regulatory domain"/>
    <property type="match status" value="1"/>
</dbReference>
<dbReference type="NCBIfam" id="TIGR04057">
    <property type="entry name" value="SusC_RagA_signa"/>
    <property type="match status" value="1"/>
</dbReference>
<dbReference type="RefSeq" id="WP_114790038.1">
    <property type="nucleotide sequence ID" value="NZ_CP139960.1"/>
</dbReference>
<feature type="signal peptide" evidence="10">
    <location>
        <begin position="1"/>
        <end position="19"/>
    </location>
</feature>
<keyword evidence="10" id="KW-0732">Signal</keyword>
<evidence type="ECO:0000256" key="7">
    <source>
        <dbReference type="ARBA" id="ARBA00023237"/>
    </source>
</evidence>
<evidence type="ECO:0000313" key="14">
    <source>
        <dbReference type="Proteomes" id="UP001325680"/>
    </source>
</evidence>
<keyword evidence="5 9" id="KW-0798">TonB box</keyword>
<feature type="domain" description="TonB-dependent receptor-like beta-barrel" evidence="11">
    <location>
        <begin position="434"/>
        <end position="1036"/>
    </location>
</feature>
<evidence type="ECO:0000256" key="10">
    <source>
        <dbReference type="SAM" id="SignalP"/>
    </source>
</evidence>
<evidence type="ECO:0000256" key="9">
    <source>
        <dbReference type="RuleBase" id="RU003357"/>
    </source>
</evidence>
<evidence type="ECO:0000256" key="8">
    <source>
        <dbReference type="PROSITE-ProRule" id="PRU01360"/>
    </source>
</evidence>
<dbReference type="InterPro" id="IPR012910">
    <property type="entry name" value="Plug_dom"/>
</dbReference>
<evidence type="ECO:0000256" key="6">
    <source>
        <dbReference type="ARBA" id="ARBA00023136"/>
    </source>
</evidence>
<keyword evidence="4 8" id="KW-0812">Transmembrane</keyword>
<dbReference type="NCBIfam" id="TIGR04056">
    <property type="entry name" value="OMP_RagA_SusC"/>
    <property type="match status" value="1"/>
</dbReference>
<dbReference type="SUPFAM" id="SSF49464">
    <property type="entry name" value="Carboxypeptidase regulatory domain-like"/>
    <property type="match status" value="1"/>
</dbReference>
<dbReference type="Pfam" id="PF13715">
    <property type="entry name" value="CarbopepD_reg_2"/>
    <property type="match status" value="1"/>
</dbReference>
<organism evidence="13 14">
    <name type="scientific">Niabella yanshanensis</name>
    <dbReference type="NCBI Taxonomy" id="577386"/>
    <lineage>
        <taxon>Bacteria</taxon>
        <taxon>Pseudomonadati</taxon>
        <taxon>Bacteroidota</taxon>
        <taxon>Chitinophagia</taxon>
        <taxon>Chitinophagales</taxon>
        <taxon>Chitinophagaceae</taxon>
        <taxon>Niabella</taxon>
    </lineage>
</organism>
<protein>
    <submittedName>
        <fullName evidence="13">SusC/RagA family TonB-linked outer membrane protein</fullName>
    </submittedName>
</protein>
<dbReference type="InterPro" id="IPR023996">
    <property type="entry name" value="TonB-dep_OMP_SusC/RagA"/>
</dbReference>
<feature type="domain" description="TonB-dependent receptor plug" evidence="12">
    <location>
        <begin position="115"/>
        <end position="221"/>
    </location>
</feature>
<evidence type="ECO:0000259" key="12">
    <source>
        <dbReference type="Pfam" id="PF07715"/>
    </source>
</evidence>
<comment type="similarity">
    <text evidence="8 9">Belongs to the TonB-dependent receptor family.</text>
</comment>
<dbReference type="Proteomes" id="UP001325680">
    <property type="component" value="Chromosome"/>
</dbReference>
<dbReference type="SUPFAM" id="SSF56935">
    <property type="entry name" value="Porins"/>
    <property type="match status" value="1"/>
</dbReference>
<keyword evidence="14" id="KW-1185">Reference proteome</keyword>
<name>A0ABZ0W0E1_9BACT</name>
<gene>
    <name evidence="13" type="ORF">U0035_12055</name>
</gene>
<dbReference type="Pfam" id="PF00593">
    <property type="entry name" value="TonB_dep_Rec_b-barrel"/>
    <property type="match status" value="1"/>
</dbReference>
<evidence type="ECO:0000313" key="13">
    <source>
        <dbReference type="EMBL" id="WQD36399.1"/>
    </source>
</evidence>
<dbReference type="InterPro" id="IPR037066">
    <property type="entry name" value="Plug_dom_sf"/>
</dbReference>
<dbReference type="InterPro" id="IPR023997">
    <property type="entry name" value="TonB-dep_OMP_SusC/RagA_CS"/>
</dbReference>
<dbReference type="PROSITE" id="PS52016">
    <property type="entry name" value="TONB_DEPENDENT_REC_3"/>
    <property type="match status" value="1"/>
</dbReference>
<dbReference type="InterPro" id="IPR039426">
    <property type="entry name" value="TonB-dep_rcpt-like"/>
</dbReference>
<dbReference type="Pfam" id="PF07715">
    <property type="entry name" value="Plug"/>
    <property type="match status" value="1"/>
</dbReference>
<dbReference type="InterPro" id="IPR036942">
    <property type="entry name" value="Beta-barrel_TonB_sf"/>
</dbReference>
<feature type="chain" id="PRO_5046095337" evidence="10">
    <location>
        <begin position="20"/>
        <end position="1079"/>
    </location>
</feature>
<evidence type="ECO:0000256" key="3">
    <source>
        <dbReference type="ARBA" id="ARBA00022452"/>
    </source>
</evidence>
<evidence type="ECO:0000259" key="11">
    <source>
        <dbReference type="Pfam" id="PF00593"/>
    </source>
</evidence>
<evidence type="ECO:0000256" key="2">
    <source>
        <dbReference type="ARBA" id="ARBA00022448"/>
    </source>
</evidence>
<evidence type="ECO:0000256" key="1">
    <source>
        <dbReference type="ARBA" id="ARBA00004571"/>
    </source>
</evidence>
<keyword evidence="7 8" id="KW-0998">Cell outer membrane</keyword>
<keyword evidence="2 8" id="KW-0813">Transport</keyword>
<dbReference type="Gene3D" id="2.170.130.10">
    <property type="entry name" value="TonB-dependent receptor, plug domain"/>
    <property type="match status" value="1"/>
</dbReference>
<dbReference type="Gene3D" id="2.40.170.20">
    <property type="entry name" value="TonB-dependent receptor, beta-barrel domain"/>
    <property type="match status" value="1"/>
</dbReference>
<sequence>MNRLLLVLLTVFFCHVLKAQTKIITGTVLDEDEAPISGVNISTQDSKKTAQTNAQGKFTITIPAEENILLTFTSTGYKSQTAAGLDGMTITMVKNVVSEEDVVVVVDYGYGKIKKSDLTGSVATLSGKDLAKIPMASAASALTGRLPGVRVLTTDGAPDADVSIRVRGGGSITQDNSPLFVVDGLIVSSIRDIPPTDIESVNVLKDASATAIYGAAAANGVIVVTTKQPRAGRVSVSYNGFYQMKKLPEDRKLKVLSPYEFVLANYEHNRLQSDAAVRSFETFFGAYDDLELYKNKPANDWQDILFGSPRASQYHNLTLSGGTAMTKVFLSLTNNKDEGLLINNGFKRNALNFKLDQKINEKLSVGLATRITKSVVDGAGTSSAQLSIKDAVQTRPTNGLADEMVIAPGNIDPNDDFAQFIQSLVSPSELVKQDWRKRTTQDYVLNPTLEYKILSNLTFKSNYSYAKTFDENLRFYGPLTGESFNNGGNMPLGEKTDQENFSYRWFNTLNYRFRNLKNQTLDVLLGHETSSSGGKSTFIRSEDFRLSITPEELFANMAFGRTDRLQTGNATNGNRVSGFGRIDYQLLNKYMATFTFRGDASSRFSKENRLAFFPAAAVGWKISNEKFLSGVSWIKELKLRASYGATGNDKIPTTASQFLFTGTTNRGPGFGNVDNVYYTPEGSVLFNPNLKWETTINRNIGLDFTLFRSTITGSLDFYKNTVKDLLFQTAIPTNTGFGAQWANIGSNSNEGIELGLNADIIKRKDLLVSANFNIGRNVGKIVELDGTNSRFQQSNWASTDLRDRDDFYFEVGGRIGNVYGYVTDGYYQTSDFESYDEVSRRYILKEGVPNSGGTVGNGNVRPGFLKLKDLNGDGVINSEDRQVIGNTLPKAQGGFGFDVTYKSFDLSIFFDWTYGNDVYNAGKIQYSQFRRVTYGNLLDAMSLENRFSYLDVDGSYTGTPGGIVTDLTQLAEMNANKNIWSHASHGVAQAVIHSWAIEDGSFIRLNNLNVGYSLPKKWISKIGMNQFRVYFTGNNLKLWTKYSGYDPEVSTRGNGLTPGVDNSGFPRSRSFTFGVNVTF</sequence>
<accession>A0ABZ0W0E1</accession>
<evidence type="ECO:0000256" key="4">
    <source>
        <dbReference type="ARBA" id="ARBA00022692"/>
    </source>
</evidence>
<keyword evidence="3 8" id="KW-1134">Transmembrane beta strand</keyword>